<feature type="non-terminal residue" evidence="1">
    <location>
        <position position="1"/>
    </location>
</feature>
<feature type="non-terminal residue" evidence="1">
    <location>
        <position position="71"/>
    </location>
</feature>
<protein>
    <submittedName>
        <fullName evidence="1">Uncharacterized protein</fullName>
    </submittedName>
</protein>
<organism evidence="1 2">
    <name type="scientific">Jaapia argillacea MUCL 33604</name>
    <dbReference type="NCBI Taxonomy" id="933084"/>
    <lineage>
        <taxon>Eukaryota</taxon>
        <taxon>Fungi</taxon>
        <taxon>Dikarya</taxon>
        <taxon>Basidiomycota</taxon>
        <taxon>Agaricomycotina</taxon>
        <taxon>Agaricomycetes</taxon>
        <taxon>Agaricomycetidae</taxon>
        <taxon>Jaapiales</taxon>
        <taxon>Jaapiaceae</taxon>
        <taxon>Jaapia</taxon>
    </lineage>
</organism>
<evidence type="ECO:0000313" key="2">
    <source>
        <dbReference type="Proteomes" id="UP000027265"/>
    </source>
</evidence>
<dbReference type="OrthoDB" id="2686736at2759"/>
<dbReference type="EMBL" id="KL197714">
    <property type="protein sequence ID" value="KDQ60538.1"/>
    <property type="molecule type" value="Genomic_DNA"/>
</dbReference>
<dbReference type="InParanoid" id="A0A067Q0D6"/>
<reference evidence="2" key="1">
    <citation type="journal article" date="2014" name="Proc. Natl. Acad. Sci. U.S.A.">
        <title>Extensive sampling of basidiomycete genomes demonstrates inadequacy of the white-rot/brown-rot paradigm for wood decay fungi.</title>
        <authorList>
            <person name="Riley R."/>
            <person name="Salamov A.A."/>
            <person name="Brown D.W."/>
            <person name="Nagy L.G."/>
            <person name="Floudas D."/>
            <person name="Held B.W."/>
            <person name="Levasseur A."/>
            <person name="Lombard V."/>
            <person name="Morin E."/>
            <person name="Otillar R."/>
            <person name="Lindquist E.A."/>
            <person name="Sun H."/>
            <person name="LaButti K.M."/>
            <person name="Schmutz J."/>
            <person name="Jabbour D."/>
            <person name="Luo H."/>
            <person name="Baker S.E."/>
            <person name="Pisabarro A.G."/>
            <person name="Walton J.D."/>
            <person name="Blanchette R.A."/>
            <person name="Henrissat B."/>
            <person name="Martin F."/>
            <person name="Cullen D."/>
            <person name="Hibbett D.S."/>
            <person name="Grigoriev I.V."/>
        </authorList>
    </citation>
    <scope>NUCLEOTIDE SEQUENCE [LARGE SCALE GENOMIC DNA]</scope>
    <source>
        <strain evidence="2">MUCL 33604</strain>
    </source>
</reference>
<gene>
    <name evidence="1" type="ORF">JAAARDRAFT_85384</name>
</gene>
<dbReference type="HOGENOM" id="CLU_2746945_0_0_1"/>
<sequence>STKVEKIATPGHFDGDKKEYDDWRDNIIAYLEANTKAYADDKVKFLYVTSLLRGITSGTHRNLKPPECYAS</sequence>
<name>A0A067Q0D6_9AGAM</name>
<evidence type="ECO:0000313" key="1">
    <source>
        <dbReference type="EMBL" id="KDQ60538.1"/>
    </source>
</evidence>
<accession>A0A067Q0D6</accession>
<dbReference type="Proteomes" id="UP000027265">
    <property type="component" value="Unassembled WGS sequence"/>
</dbReference>
<proteinExistence type="predicted"/>
<keyword evidence="2" id="KW-1185">Reference proteome</keyword>
<dbReference type="AlphaFoldDB" id="A0A067Q0D6"/>